<reference evidence="1 2" key="1">
    <citation type="submission" date="2020-12" db="EMBL/GenBank/DDBJ databases">
        <title>A novel species.</title>
        <authorList>
            <person name="Li K."/>
        </authorList>
    </citation>
    <scope>NUCLEOTIDE SEQUENCE [LARGE SCALE GENOMIC DNA]</scope>
    <source>
        <strain evidence="1 2">ZYC-3</strain>
    </source>
</reference>
<sequence>MTNLRVGDLSVVRSIIRECSRKQLVVILAPNFEERSTLCCEELLDMIRAEYHAHPGAVRINWIIFTLQGRHSPTFLDAIKAVNVRKVIRSLHLSEQRDRVVHKILEYPIDQGRFVSELALLMRGISRIDELIVDYSAFPRNLLSALIEEVEKSGDSSSKFPLVENVTLLYAWSESYPKAAGPELLGEVVGHFSRLPLRSLLDGRNHAEVVIFAAGTTHDTFSLLESVRDNGMGNQIGIHLVNFVHTDNLLESRLKLRNHYTILRDAPLHGVQVRYVFTVRHALAYMRDVARICVQATEEGSRSLLAIGSFGPKPIAVAAQFVVQEFLRKCSSVGDARADVLNSRGSQYLSPYSLGSSKIGVFEYQPRGNSTSFLE</sequence>
<evidence type="ECO:0000313" key="2">
    <source>
        <dbReference type="Proteomes" id="UP000595636"/>
    </source>
</evidence>
<dbReference type="AlphaFoldDB" id="A0A7T7I4B4"/>
<organism evidence="1 2">
    <name type="scientific">Streptomyces liliifuscus</name>
    <dbReference type="NCBI Taxonomy" id="2797636"/>
    <lineage>
        <taxon>Bacteria</taxon>
        <taxon>Bacillati</taxon>
        <taxon>Actinomycetota</taxon>
        <taxon>Actinomycetes</taxon>
        <taxon>Kitasatosporales</taxon>
        <taxon>Streptomycetaceae</taxon>
        <taxon>Streptomyces</taxon>
    </lineage>
</organism>
<proteinExistence type="predicted"/>
<name>A0A7T7I4B4_9ACTN</name>
<dbReference type="EMBL" id="CP066831">
    <property type="protein sequence ID" value="QQM40800.1"/>
    <property type="molecule type" value="Genomic_DNA"/>
</dbReference>
<evidence type="ECO:0000313" key="1">
    <source>
        <dbReference type="EMBL" id="QQM40800.1"/>
    </source>
</evidence>
<gene>
    <name evidence="1" type="ORF">JEQ17_15810</name>
</gene>
<protein>
    <submittedName>
        <fullName evidence="1">Uncharacterized protein</fullName>
    </submittedName>
</protein>
<dbReference type="RefSeq" id="WP_200395855.1">
    <property type="nucleotide sequence ID" value="NZ_CP066831.1"/>
</dbReference>
<dbReference type="KEGG" id="slf:JEQ17_15810"/>
<keyword evidence="2" id="KW-1185">Reference proteome</keyword>
<dbReference type="Proteomes" id="UP000595636">
    <property type="component" value="Chromosome"/>
</dbReference>
<accession>A0A7T7I4B4</accession>